<reference evidence="8 9" key="1">
    <citation type="journal article" date="2020" name="ISME J.">
        <title>Uncovering the hidden diversity of litter-decomposition mechanisms in mushroom-forming fungi.</title>
        <authorList>
            <person name="Floudas D."/>
            <person name="Bentzer J."/>
            <person name="Ahren D."/>
            <person name="Johansson T."/>
            <person name="Persson P."/>
            <person name="Tunlid A."/>
        </authorList>
    </citation>
    <scope>NUCLEOTIDE SEQUENCE [LARGE SCALE GENOMIC DNA]</scope>
    <source>
        <strain evidence="8 9">CBS 175.51</strain>
    </source>
</reference>
<feature type="compositionally biased region" description="Low complexity" evidence="6">
    <location>
        <begin position="1"/>
        <end position="10"/>
    </location>
</feature>
<evidence type="ECO:0000256" key="6">
    <source>
        <dbReference type="SAM" id="MobiDB-lite"/>
    </source>
</evidence>
<dbReference type="PANTHER" id="PTHR47338">
    <property type="entry name" value="ZN(II)2CYS6 TRANSCRIPTION FACTOR (EUROFUNG)-RELATED"/>
    <property type="match status" value="1"/>
</dbReference>
<feature type="domain" description="Zn(2)-C6 fungal-type" evidence="7">
    <location>
        <begin position="28"/>
        <end position="60"/>
    </location>
</feature>
<organism evidence="8 9">
    <name type="scientific">Ephemerocybe angulata</name>
    <dbReference type="NCBI Taxonomy" id="980116"/>
    <lineage>
        <taxon>Eukaryota</taxon>
        <taxon>Fungi</taxon>
        <taxon>Dikarya</taxon>
        <taxon>Basidiomycota</taxon>
        <taxon>Agaricomycotina</taxon>
        <taxon>Agaricomycetes</taxon>
        <taxon>Agaricomycetidae</taxon>
        <taxon>Agaricales</taxon>
        <taxon>Agaricineae</taxon>
        <taxon>Psathyrellaceae</taxon>
        <taxon>Ephemerocybe</taxon>
    </lineage>
</organism>
<dbReference type="PANTHER" id="PTHR47338:SF29">
    <property type="entry name" value="ZN(2)-C6 FUNGAL-TYPE DOMAIN-CONTAINING PROTEIN"/>
    <property type="match status" value="1"/>
</dbReference>
<feature type="region of interest" description="Disordered" evidence="6">
    <location>
        <begin position="1"/>
        <end position="22"/>
    </location>
</feature>
<accession>A0A8H5FGU7</accession>
<dbReference type="SMART" id="SM00066">
    <property type="entry name" value="GAL4"/>
    <property type="match status" value="1"/>
</dbReference>
<keyword evidence="4" id="KW-0804">Transcription</keyword>
<evidence type="ECO:0000259" key="7">
    <source>
        <dbReference type="PROSITE" id="PS50048"/>
    </source>
</evidence>
<keyword evidence="5" id="KW-0539">Nucleus</keyword>
<sequence>MLGDSSSSTGRSGGGPIRTTKPLKRGKACMNCRFLKIKCDGSKPICGPCRRHPKEDECEYSDGPGRSRTKALEEQVLRLEARLQELENPEATTPSVKLHDPYAQYHETQRLSRSPPIFIPQDTAPFAPLSPFSPTSTSSSLPSGRHWNTFSALKPDTEPTGAEEPSQLLIQGMVDKFLPHAAEFGFFLHKPTFRANALLSLPFGHPQRPTPALLSVVYLWGVHLGQSEALLREEPGFLIRAVQHTATDLLGTHPNRVLHTLQAQVLLAYYFFRTGRFLEAKGQTGAAISLSLGSGFHKLRSTNVWPPTILGLFQDTPLYLDHPQTALDEGERINAFWAVFVLHKIITVALEPPANVCGALEAPGIQIDVPWPLETSAYAEGTLMPESSSTVRSFLGGADTLPLDADSISLMVTKASILFHRSAHLTGHWSPNMGQREFQAFAAGFQTVNRLIETFRSQLPPISTYRASDPAIRTLILTHALTDAATIKLHGIFAYADSASKQHCLTAARSIIDCGGVSLQEVGYLNPIMGTLWMSACHVFIDEVSRLRMPASWPQSPTGEELTEEGLMEYLRNGINALSLYSEDNVLTRYQLTKVQEAFNAI</sequence>
<comment type="subcellular location">
    <subcellularLocation>
        <location evidence="1">Nucleus</location>
    </subcellularLocation>
</comment>
<name>A0A8H5FGU7_9AGAR</name>
<dbReference type="GO" id="GO:0005634">
    <property type="term" value="C:nucleus"/>
    <property type="evidence" value="ECO:0007669"/>
    <property type="project" value="UniProtKB-SubCell"/>
</dbReference>
<evidence type="ECO:0000256" key="3">
    <source>
        <dbReference type="ARBA" id="ARBA00023015"/>
    </source>
</evidence>
<dbReference type="EMBL" id="JAACJK010000059">
    <property type="protein sequence ID" value="KAF5335953.1"/>
    <property type="molecule type" value="Genomic_DNA"/>
</dbReference>
<keyword evidence="9" id="KW-1185">Reference proteome</keyword>
<keyword evidence="3" id="KW-0805">Transcription regulation</keyword>
<dbReference type="CDD" id="cd00067">
    <property type="entry name" value="GAL4"/>
    <property type="match status" value="1"/>
</dbReference>
<evidence type="ECO:0000313" key="9">
    <source>
        <dbReference type="Proteomes" id="UP000541558"/>
    </source>
</evidence>
<dbReference type="InterPro" id="IPR050815">
    <property type="entry name" value="TF_fung"/>
</dbReference>
<evidence type="ECO:0000256" key="4">
    <source>
        <dbReference type="ARBA" id="ARBA00023163"/>
    </source>
</evidence>
<comment type="caution">
    <text evidence="8">The sequence shown here is derived from an EMBL/GenBank/DDBJ whole genome shotgun (WGS) entry which is preliminary data.</text>
</comment>
<evidence type="ECO:0000256" key="5">
    <source>
        <dbReference type="ARBA" id="ARBA00023242"/>
    </source>
</evidence>
<dbReference type="CDD" id="cd12148">
    <property type="entry name" value="fungal_TF_MHR"/>
    <property type="match status" value="1"/>
</dbReference>
<gene>
    <name evidence="8" type="ORF">D9611_006413</name>
</gene>
<proteinExistence type="predicted"/>
<dbReference type="AlphaFoldDB" id="A0A8H5FGU7"/>
<dbReference type="OrthoDB" id="2309723at2759"/>
<dbReference type="PROSITE" id="PS00463">
    <property type="entry name" value="ZN2_CY6_FUNGAL_1"/>
    <property type="match status" value="1"/>
</dbReference>
<dbReference type="PROSITE" id="PS50048">
    <property type="entry name" value="ZN2_CY6_FUNGAL_2"/>
    <property type="match status" value="1"/>
</dbReference>
<keyword evidence="2" id="KW-0479">Metal-binding</keyword>
<evidence type="ECO:0000313" key="8">
    <source>
        <dbReference type="EMBL" id="KAF5335953.1"/>
    </source>
</evidence>
<dbReference type="GO" id="GO:0008270">
    <property type="term" value="F:zinc ion binding"/>
    <property type="evidence" value="ECO:0007669"/>
    <property type="project" value="InterPro"/>
</dbReference>
<dbReference type="Proteomes" id="UP000541558">
    <property type="component" value="Unassembled WGS sequence"/>
</dbReference>
<dbReference type="InterPro" id="IPR001138">
    <property type="entry name" value="Zn2Cys6_DnaBD"/>
</dbReference>
<dbReference type="Pfam" id="PF00172">
    <property type="entry name" value="Zn_clus"/>
    <property type="match status" value="1"/>
</dbReference>
<dbReference type="SUPFAM" id="SSF57701">
    <property type="entry name" value="Zn2/Cys6 DNA-binding domain"/>
    <property type="match status" value="1"/>
</dbReference>
<evidence type="ECO:0000256" key="2">
    <source>
        <dbReference type="ARBA" id="ARBA00022723"/>
    </source>
</evidence>
<dbReference type="Gene3D" id="4.10.240.10">
    <property type="entry name" value="Zn(2)-C6 fungal-type DNA-binding domain"/>
    <property type="match status" value="1"/>
</dbReference>
<dbReference type="GO" id="GO:0000981">
    <property type="term" value="F:DNA-binding transcription factor activity, RNA polymerase II-specific"/>
    <property type="evidence" value="ECO:0007669"/>
    <property type="project" value="InterPro"/>
</dbReference>
<protein>
    <recommendedName>
        <fullName evidence="7">Zn(2)-C6 fungal-type domain-containing protein</fullName>
    </recommendedName>
</protein>
<dbReference type="InterPro" id="IPR036864">
    <property type="entry name" value="Zn2-C6_fun-type_DNA-bd_sf"/>
</dbReference>
<evidence type="ECO:0000256" key="1">
    <source>
        <dbReference type="ARBA" id="ARBA00004123"/>
    </source>
</evidence>